<dbReference type="PANTHER" id="PTHR28094:SF1">
    <property type="entry name" value="MEIOTICALLY UP-REGULATED GENE 113 PROTEIN"/>
    <property type="match status" value="1"/>
</dbReference>
<reference evidence="3 5" key="1">
    <citation type="submission" date="2020-01" db="EMBL/GenBank/DDBJ databases">
        <authorList>
            <consortium name="DOE Joint Genome Institute"/>
            <person name="Haridas S."/>
            <person name="Albert R."/>
            <person name="Binder M."/>
            <person name="Bloem J."/>
            <person name="Labutti K."/>
            <person name="Salamov A."/>
            <person name="Andreopoulos B."/>
            <person name="Baker S.E."/>
            <person name="Barry K."/>
            <person name="Bills G."/>
            <person name="Bluhm B.H."/>
            <person name="Cannon C."/>
            <person name="Castanera R."/>
            <person name="Culley D.E."/>
            <person name="Daum C."/>
            <person name="Ezra D."/>
            <person name="Gonzalez J.B."/>
            <person name="Henrissat B."/>
            <person name="Kuo A."/>
            <person name="Liang C."/>
            <person name="Lipzen A."/>
            <person name="Lutzoni F."/>
            <person name="Magnuson J."/>
            <person name="Mondo S."/>
            <person name="Nolan M."/>
            <person name="Ohm R."/>
            <person name="Pangilinan J."/>
            <person name="Park H.-J."/>
            <person name="Ramirez L."/>
            <person name="Alfaro M."/>
            <person name="Sun H."/>
            <person name="Tritt A."/>
            <person name="Yoshinaga Y."/>
            <person name="Zwiers L.-H."/>
            <person name="Turgeon B.G."/>
            <person name="Goodwin S.B."/>
            <person name="Spatafora J.W."/>
            <person name="Crous P.W."/>
            <person name="Grigoriev I.V."/>
        </authorList>
    </citation>
    <scope>NUCLEOTIDE SEQUENCE</scope>
    <source>
        <strain evidence="3 5">CBS 781.70</strain>
    </source>
</reference>
<reference evidence="5" key="3">
    <citation type="submission" date="2025-04" db="UniProtKB">
        <authorList>
            <consortium name="RefSeq"/>
        </authorList>
    </citation>
    <scope>IDENTIFICATION</scope>
    <source>
        <strain evidence="5">CBS 781.70</strain>
    </source>
</reference>
<feature type="domain" description="Bacteriophage T5 Orf172 DNA-binding" evidence="2">
    <location>
        <begin position="268"/>
        <end position="357"/>
    </location>
</feature>
<dbReference type="EMBL" id="ML975155">
    <property type="protein sequence ID" value="KAF1813279.1"/>
    <property type="molecule type" value="Genomic_DNA"/>
</dbReference>
<sequence>MAYNPGVSFFISFHELDPSRQKQCIFFTQKGARCRWPCQKSDNSKAIALRKTIIEISSEAVSLDLLQEYVLCNCCRSGRARHRDRIEDIGLLIPLAQRWQDEIQRHTANQSRYTTSVPALEESIYIPDAYNGTVTPTPSRTTPLYTPTVSPSYYQSRARTSFSINTKPSTPVASLTPYQYSSPRSSAITDIAFQPFGSQPRYNLRPPTANLSTNSTLTKATFSSQVSLSEFRPHVSDPLPSDSVSWRVLKLLEDRDFETGSVYIFDRASSPGHVKIGWTARSVSLRLEDWSKCGYRPNLLFRVDRVPHAQRVETLTHHELLKEWRRERMCKAAWCRKSHQEWFEVSKERAAQVLGDWAEFMRIARPYDLGGRLKNMWREFVETADRNKEMVTAKKLLEHYKEVLVKETTIVEEIVDRAEALKTEEVVDISHGPEAGCQGPPKKALVPVESLGITLPTSPKEISLLKLESWPKQIPLVDFSLPQAEKQPKRNPLFKGEQSAKAEPVFKTESLPRTQFLFTAKPPVKIEPLWKTGAPFKAEPLFKAESLFKTESLVETEPIPKNEPVRGELLAPEGTSVKKELLPERIPLPPSPLLQYITFTQNILPPQEKKPSPSTGTKQISAIDVIQNTDTNSTVVHTSSNPKVNSSISSSTPASLPAINSPSAAISKNLPQTDTHTVEPVSNSPEPLVTEVLLSLSTDEQQETEETLTPITQRQQIVEGVEQAEPRNELLGYDGQTRGEEIRSRDVDESTATESKTGMRADEWDADETLVEVQTPRSLEKPDLKFVDGLCNEIPTVRANGARERLDGLKMSVSEVSLVVKGVLQA</sequence>
<dbReference type="OrthoDB" id="3511049at2759"/>
<protein>
    <recommendedName>
        <fullName evidence="2">Bacteriophage T5 Orf172 DNA-binding domain-containing protein</fullName>
    </recommendedName>
</protein>
<evidence type="ECO:0000313" key="5">
    <source>
        <dbReference type="RefSeq" id="XP_033534910.1"/>
    </source>
</evidence>
<name>A0A6G1G624_9PEZI</name>
<feature type="compositionally biased region" description="Low complexity" evidence="1">
    <location>
        <begin position="638"/>
        <end position="659"/>
    </location>
</feature>
<feature type="compositionally biased region" description="Basic and acidic residues" evidence="1">
    <location>
        <begin position="737"/>
        <end position="748"/>
    </location>
</feature>
<dbReference type="Pfam" id="PF10544">
    <property type="entry name" value="T5orf172"/>
    <property type="match status" value="1"/>
</dbReference>
<dbReference type="InterPro" id="IPR018306">
    <property type="entry name" value="Phage_T5_Orf172_DNA-bd"/>
</dbReference>
<evidence type="ECO:0000313" key="4">
    <source>
        <dbReference type="Proteomes" id="UP000504638"/>
    </source>
</evidence>
<dbReference type="Proteomes" id="UP000504638">
    <property type="component" value="Unplaced"/>
</dbReference>
<proteinExistence type="predicted"/>
<dbReference type="GeneID" id="54418051"/>
<organism evidence="3">
    <name type="scientific">Eremomyces bilateralis CBS 781.70</name>
    <dbReference type="NCBI Taxonomy" id="1392243"/>
    <lineage>
        <taxon>Eukaryota</taxon>
        <taxon>Fungi</taxon>
        <taxon>Dikarya</taxon>
        <taxon>Ascomycota</taxon>
        <taxon>Pezizomycotina</taxon>
        <taxon>Dothideomycetes</taxon>
        <taxon>Dothideomycetes incertae sedis</taxon>
        <taxon>Eremomycetales</taxon>
        <taxon>Eremomycetaceae</taxon>
        <taxon>Eremomyces</taxon>
    </lineage>
</organism>
<accession>A0A6G1G624</accession>
<dbReference type="PANTHER" id="PTHR28094">
    <property type="entry name" value="MEIOTICALLY UP-REGULATED GENE 113 PROTEIN"/>
    <property type="match status" value="1"/>
</dbReference>
<reference evidence="5" key="2">
    <citation type="submission" date="2020-04" db="EMBL/GenBank/DDBJ databases">
        <authorList>
            <consortium name="NCBI Genome Project"/>
        </authorList>
    </citation>
    <scope>NUCLEOTIDE SEQUENCE</scope>
    <source>
        <strain evidence="5">CBS 781.70</strain>
    </source>
</reference>
<evidence type="ECO:0000256" key="1">
    <source>
        <dbReference type="SAM" id="MobiDB-lite"/>
    </source>
</evidence>
<gene>
    <name evidence="3 5" type="ORF">P152DRAFT_434214</name>
</gene>
<feature type="region of interest" description="Disordered" evidence="1">
    <location>
        <begin position="634"/>
        <end position="660"/>
    </location>
</feature>
<dbReference type="RefSeq" id="XP_033534910.1">
    <property type="nucleotide sequence ID" value="XM_033677481.1"/>
</dbReference>
<dbReference type="AlphaFoldDB" id="A0A6G1G624"/>
<evidence type="ECO:0000313" key="3">
    <source>
        <dbReference type="EMBL" id="KAF1813279.1"/>
    </source>
</evidence>
<keyword evidence="4" id="KW-1185">Reference proteome</keyword>
<dbReference type="SMART" id="SM00974">
    <property type="entry name" value="T5orf172"/>
    <property type="match status" value="1"/>
</dbReference>
<dbReference type="InterPro" id="IPR053006">
    <property type="entry name" value="Meiosis_regulatory"/>
</dbReference>
<evidence type="ECO:0000259" key="2">
    <source>
        <dbReference type="SMART" id="SM00974"/>
    </source>
</evidence>
<feature type="region of interest" description="Disordered" evidence="1">
    <location>
        <begin position="736"/>
        <end position="766"/>
    </location>
</feature>